<feature type="domain" description="HTH tetR-type" evidence="5">
    <location>
        <begin position="15"/>
        <end position="74"/>
    </location>
</feature>
<evidence type="ECO:0000259" key="5">
    <source>
        <dbReference type="PROSITE" id="PS50977"/>
    </source>
</evidence>
<dbReference type="SUPFAM" id="SSF48498">
    <property type="entry name" value="Tetracyclin repressor-like, C-terminal domain"/>
    <property type="match status" value="1"/>
</dbReference>
<accession>A0ABY7K1Q2</accession>
<gene>
    <name evidence="6" type="ORF">M6B22_05015</name>
</gene>
<keyword evidence="7" id="KW-1185">Reference proteome</keyword>
<evidence type="ECO:0000313" key="6">
    <source>
        <dbReference type="EMBL" id="WAX58130.1"/>
    </source>
</evidence>
<keyword evidence="1" id="KW-0805">Transcription regulation</keyword>
<name>A0ABY7K1Q2_9ACTN</name>
<reference evidence="6" key="1">
    <citation type="submission" date="2022-05" db="EMBL/GenBank/DDBJ databases">
        <title>Jatrophihabitans sp. SB3-54 whole genome sequence.</title>
        <authorList>
            <person name="Suh M.K."/>
            <person name="Eom M.K."/>
            <person name="Kim J.S."/>
            <person name="Kim H.S."/>
            <person name="Do H.E."/>
            <person name="Shin Y.K."/>
            <person name="Lee J.-S."/>
        </authorList>
    </citation>
    <scope>NUCLEOTIDE SEQUENCE</scope>
    <source>
        <strain evidence="6">SB3-54</strain>
    </source>
</reference>
<keyword evidence="2 4" id="KW-0238">DNA-binding</keyword>
<dbReference type="InterPro" id="IPR001647">
    <property type="entry name" value="HTH_TetR"/>
</dbReference>
<protein>
    <submittedName>
        <fullName evidence="6">TetR/AcrR family transcriptional regulator</fullName>
    </submittedName>
</protein>
<sequence length="233" mass="25202">MSQPRRQSARARVRAEMTDDIKQAARARLAAEGPNLSLRAVARDIGVVSSAVYRYFASRDELLTALIIDAYDDLGEATESAEAAVARRDLRGRWLAAGRAIRDWASANPHEYALLYGSPVPGYAAPQDTVGPASRPVLVLTAILRDGVARDVIAVPPDRLPRAVRADLTGVVALPGFQDVPAAVMGRGMTAWAQLFGALSFELFGRLTGAVHDYDAYFEYQLAQMADYLGLGR</sequence>
<dbReference type="InterPro" id="IPR036271">
    <property type="entry name" value="Tet_transcr_reg_TetR-rel_C_sf"/>
</dbReference>
<dbReference type="InterPro" id="IPR009057">
    <property type="entry name" value="Homeodomain-like_sf"/>
</dbReference>
<dbReference type="Proteomes" id="UP001164693">
    <property type="component" value="Chromosome"/>
</dbReference>
<dbReference type="Pfam" id="PF00440">
    <property type="entry name" value="TetR_N"/>
    <property type="match status" value="1"/>
</dbReference>
<organism evidence="6 7">
    <name type="scientific">Jatrophihabitans cynanchi</name>
    <dbReference type="NCBI Taxonomy" id="2944128"/>
    <lineage>
        <taxon>Bacteria</taxon>
        <taxon>Bacillati</taxon>
        <taxon>Actinomycetota</taxon>
        <taxon>Actinomycetes</taxon>
        <taxon>Jatrophihabitantales</taxon>
        <taxon>Jatrophihabitantaceae</taxon>
        <taxon>Jatrophihabitans</taxon>
    </lineage>
</organism>
<feature type="DNA-binding region" description="H-T-H motif" evidence="4">
    <location>
        <begin position="37"/>
        <end position="56"/>
    </location>
</feature>
<dbReference type="RefSeq" id="WP_269444680.1">
    <property type="nucleotide sequence ID" value="NZ_CP097463.1"/>
</dbReference>
<dbReference type="Gene3D" id="1.10.357.10">
    <property type="entry name" value="Tetracycline Repressor, domain 2"/>
    <property type="match status" value="1"/>
</dbReference>
<dbReference type="InterPro" id="IPR025996">
    <property type="entry name" value="MT1864/Rv1816-like_C"/>
</dbReference>
<evidence type="ECO:0000256" key="2">
    <source>
        <dbReference type="ARBA" id="ARBA00023125"/>
    </source>
</evidence>
<dbReference type="SUPFAM" id="SSF46689">
    <property type="entry name" value="Homeodomain-like"/>
    <property type="match status" value="1"/>
</dbReference>
<dbReference type="EMBL" id="CP097463">
    <property type="protein sequence ID" value="WAX58130.1"/>
    <property type="molecule type" value="Genomic_DNA"/>
</dbReference>
<evidence type="ECO:0000313" key="7">
    <source>
        <dbReference type="Proteomes" id="UP001164693"/>
    </source>
</evidence>
<dbReference type="Pfam" id="PF13305">
    <property type="entry name" value="TetR_C_33"/>
    <property type="match status" value="1"/>
</dbReference>
<proteinExistence type="predicted"/>
<evidence type="ECO:0000256" key="4">
    <source>
        <dbReference type="PROSITE-ProRule" id="PRU00335"/>
    </source>
</evidence>
<evidence type="ECO:0000256" key="3">
    <source>
        <dbReference type="ARBA" id="ARBA00023163"/>
    </source>
</evidence>
<dbReference type="PROSITE" id="PS50977">
    <property type="entry name" value="HTH_TETR_2"/>
    <property type="match status" value="1"/>
</dbReference>
<evidence type="ECO:0000256" key="1">
    <source>
        <dbReference type="ARBA" id="ARBA00023015"/>
    </source>
</evidence>
<keyword evidence="3" id="KW-0804">Transcription</keyword>